<organism evidence="12 13">
    <name type="scientific">Oryzias javanicus</name>
    <name type="common">Javanese ricefish</name>
    <name type="synonym">Aplocheilus javanicus</name>
    <dbReference type="NCBI Taxonomy" id="123683"/>
    <lineage>
        <taxon>Eukaryota</taxon>
        <taxon>Metazoa</taxon>
        <taxon>Chordata</taxon>
        <taxon>Craniata</taxon>
        <taxon>Vertebrata</taxon>
        <taxon>Euteleostomi</taxon>
        <taxon>Actinopterygii</taxon>
        <taxon>Neopterygii</taxon>
        <taxon>Teleostei</taxon>
        <taxon>Neoteleostei</taxon>
        <taxon>Acanthomorphata</taxon>
        <taxon>Ovalentaria</taxon>
        <taxon>Atherinomorphae</taxon>
        <taxon>Beloniformes</taxon>
        <taxon>Adrianichthyidae</taxon>
        <taxon>Oryziinae</taxon>
        <taxon>Oryzias</taxon>
    </lineage>
</organism>
<evidence type="ECO:0000256" key="10">
    <source>
        <dbReference type="SAM" id="SignalP"/>
    </source>
</evidence>
<evidence type="ECO:0000313" key="13">
    <source>
        <dbReference type="Proteomes" id="UP000283210"/>
    </source>
</evidence>
<dbReference type="InterPro" id="IPR045860">
    <property type="entry name" value="Snake_toxin-like_sf"/>
</dbReference>
<evidence type="ECO:0000256" key="1">
    <source>
        <dbReference type="ARBA" id="ARBA00004609"/>
    </source>
</evidence>
<dbReference type="InterPro" id="IPR016054">
    <property type="entry name" value="LY6_UPA_recep-like"/>
</dbReference>
<evidence type="ECO:0000259" key="11">
    <source>
        <dbReference type="Pfam" id="PF00021"/>
    </source>
</evidence>
<keyword evidence="7" id="KW-0325">Glycoprotein</keyword>
<keyword evidence="5" id="KW-0472">Membrane</keyword>
<dbReference type="Gene3D" id="2.10.60.10">
    <property type="entry name" value="CD59"/>
    <property type="match status" value="1"/>
</dbReference>
<evidence type="ECO:0000256" key="8">
    <source>
        <dbReference type="ARBA" id="ARBA00023288"/>
    </source>
</evidence>
<evidence type="ECO:0000256" key="3">
    <source>
        <dbReference type="ARBA" id="ARBA00022622"/>
    </source>
</evidence>
<name>A0A3S2PQD7_ORYJA</name>
<dbReference type="GO" id="GO:0005886">
    <property type="term" value="C:plasma membrane"/>
    <property type="evidence" value="ECO:0007669"/>
    <property type="project" value="UniProtKB-SubCell"/>
</dbReference>
<dbReference type="Proteomes" id="UP000283210">
    <property type="component" value="Chromosome 11"/>
</dbReference>
<reference evidence="12 13" key="2">
    <citation type="submission" date="2019-01" db="EMBL/GenBank/DDBJ databases">
        <title>A chromosome length genome reference of the Java medaka (oryzias javanicus).</title>
        <authorList>
            <person name="Herpin A."/>
            <person name="Takehana Y."/>
            <person name="Naruse K."/>
            <person name="Ansai S."/>
            <person name="Kawaguchi M."/>
        </authorList>
    </citation>
    <scope>NUCLEOTIDE SEQUENCE [LARGE SCALE GENOMIC DNA]</scope>
    <source>
        <strain evidence="12">RS831</strain>
        <tissue evidence="12">Whole body</tissue>
    </source>
</reference>
<feature type="signal peptide" evidence="10">
    <location>
        <begin position="1"/>
        <end position="20"/>
    </location>
</feature>
<reference evidence="12 13" key="1">
    <citation type="submission" date="2018-11" db="EMBL/GenBank/DDBJ databases">
        <authorList>
            <person name="Lopez-Roques C."/>
            <person name="Donnadieu C."/>
            <person name="Bouchez O."/>
            <person name="Klopp C."/>
            <person name="Cabau C."/>
            <person name="Zahm M."/>
        </authorList>
    </citation>
    <scope>NUCLEOTIDE SEQUENCE [LARGE SCALE GENOMIC DNA]</scope>
    <source>
        <strain evidence="12">RS831</strain>
        <tissue evidence="12">Whole body</tissue>
    </source>
</reference>
<dbReference type="Pfam" id="PF00021">
    <property type="entry name" value="UPAR_LY6"/>
    <property type="match status" value="1"/>
</dbReference>
<keyword evidence="2" id="KW-1003">Cell membrane</keyword>
<keyword evidence="3" id="KW-0336">GPI-anchor</keyword>
<dbReference type="OrthoDB" id="8953894at2759"/>
<keyword evidence="13" id="KW-1185">Reference proteome</keyword>
<dbReference type="PANTHER" id="PTHR47613:SF1">
    <property type="entry name" value="SPERM ACROSOME MEMBRANE-ASSOCIATED PROTEIN 4"/>
    <property type="match status" value="1"/>
</dbReference>
<dbReference type="EMBL" id="CM012447">
    <property type="protein sequence ID" value="RVE67099.1"/>
    <property type="molecule type" value="Genomic_DNA"/>
</dbReference>
<proteinExistence type="inferred from homology"/>
<feature type="chain" id="PRO_5018564885" description="UPAR/Ly6 domain-containing protein" evidence="10">
    <location>
        <begin position="21"/>
        <end position="132"/>
    </location>
</feature>
<evidence type="ECO:0000256" key="9">
    <source>
        <dbReference type="ARBA" id="ARBA00029446"/>
    </source>
</evidence>
<dbReference type="AlphaFoldDB" id="A0A3S2PQD7"/>
<sequence>MGKLLLAVAVVVASFVVAESLVCNKCSFGLLGFCLDAANETCANANSTCYTSRASFPSLASFSGFNMQGCALNDTGCGFASTGTFLTVSYNFSYTCCSTDRCNTVVLSSAPSSRMALSAAIGASVLAVMFSM</sequence>
<keyword evidence="8" id="KW-0449">Lipoprotein</keyword>
<evidence type="ECO:0000256" key="5">
    <source>
        <dbReference type="ARBA" id="ARBA00023136"/>
    </source>
</evidence>
<keyword evidence="6" id="KW-1015">Disulfide bond</keyword>
<dbReference type="GO" id="GO:0035036">
    <property type="term" value="P:sperm-egg recognition"/>
    <property type="evidence" value="ECO:0007669"/>
    <property type="project" value="TreeGrafter"/>
</dbReference>
<dbReference type="InterPro" id="IPR046354">
    <property type="entry name" value="SPACA4/Bouncer"/>
</dbReference>
<gene>
    <name evidence="12" type="ORF">OJAV_G00114680</name>
</gene>
<evidence type="ECO:0000256" key="2">
    <source>
        <dbReference type="ARBA" id="ARBA00022475"/>
    </source>
</evidence>
<accession>A0A3S2PQD7</accession>
<evidence type="ECO:0000256" key="7">
    <source>
        <dbReference type="ARBA" id="ARBA00023180"/>
    </source>
</evidence>
<dbReference type="SUPFAM" id="SSF57302">
    <property type="entry name" value="Snake toxin-like"/>
    <property type="match status" value="1"/>
</dbReference>
<comment type="subcellular location">
    <subcellularLocation>
        <location evidence="1">Cell membrane</location>
        <topology evidence="1">Lipid-anchor</topology>
        <topology evidence="1">GPI-anchor</topology>
    </subcellularLocation>
</comment>
<protein>
    <recommendedName>
        <fullName evidence="11">UPAR/Ly6 domain-containing protein</fullName>
    </recommendedName>
</protein>
<evidence type="ECO:0000256" key="4">
    <source>
        <dbReference type="ARBA" id="ARBA00022729"/>
    </source>
</evidence>
<dbReference type="GO" id="GO:0098552">
    <property type="term" value="C:side of membrane"/>
    <property type="evidence" value="ECO:0007669"/>
    <property type="project" value="UniProtKB-KW"/>
</dbReference>
<dbReference type="PANTHER" id="PTHR47613">
    <property type="entry name" value="SPERM ACROSOME MEMBRANE-ASSOCIATED PROTEIN 4"/>
    <property type="match status" value="1"/>
</dbReference>
<evidence type="ECO:0000256" key="6">
    <source>
        <dbReference type="ARBA" id="ARBA00023157"/>
    </source>
</evidence>
<keyword evidence="4 10" id="KW-0732">Signal</keyword>
<feature type="domain" description="UPAR/Ly6" evidence="11">
    <location>
        <begin position="20"/>
        <end position="104"/>
    </location>
</feature>
<comment type="similarity">
    <text evidence="9">Belongs to the SPACA4/bouncer family.</text>
</comment>
<evidence type="ECO:0000313" key="12">
    <source>
        <dbReference type="EMBL" id="RVE67099.1"/>
    </source>
</evidence>